<proteinExistence type="predicted"/>
<dbReference type="KEGG" id="bgy:BGLY_0268"/>
<evidence type="ECO:0000313" key="2">
    <source>
        <dbReference type="EMBL" id="QAT63751.1"/>
    </source>
</evidence>
<dbReference type="Gene3D" id="3.40.30.10">
    <property type="entry name" value="Glutaredoxin"/>
    <property type="match status" value="1"/>
</dbReference>
<sequence>MKKNEITVPLIPNDLPWINVEEGGVDLKGKQKYLFYFWSVSCINCRQLSGDVLKETNKFNNLQVIAVHVPYSEEEKSIELVKEKSTEKGFSLPIVLDQNYHIVQACHIQAVPSFCLFGLMESLSFHQWVMSGLKNYFVN</sequence>
<dbReference type="InterPro" id="IPR012336">
    <property type="entry name" value="Thioredoxin-like_fold"/>
</dbReference>
<dbReference type="RefSeq" id="WP_052948481.1">
    <property type="nucleotide sequence ID" value="NZ_CP035232.1"/>
</dbReference>
<dbReference type="AlphaFoldDB" id="A0AAJ3YVP5"/>
<dbReference type="EMBL" id="CP035232">
    <property type="protein sequence ID" value="QAT63751.1"/>
    <property type="molecule type" value="Genomic_DNA"/>
</dbReference>
<accession>A0AAJ3YVP5</accession>
<evidence type="ECO:0000259" key="1">
    <source>
        <dbReference type="Pfam" id="PF13905"/>
    </source>
</evidence>
<dbReference type="Pfam" id="PF13905">
    <property type="entry name" value="Thioredoxin_8"/>
    <property type="match status" value="1"/>
</dbReference>
<evidence type="ECO:0000313" key="3">
    <source>
        <dbReference type="Proteomes" id="UP000288675"/>
    </source>
</evidence>
<dbReference type="GeneID" id="82851349"/>
<dbReference type="SUPFAM" id="SSF52833">
    <property type="entry name" value="Thioredoxin-like"/>
    <property type="match status" value="1"/>
</dbReference>
<name>A0AAJ3YVP5_9BACI</name>
<dbReference type="InterPro" id="IPR036249">
    <property type="entry name" value="Thioredoxin-like_sf"/>
</dbReference>
<protein>
    <submittedName>
        <fullName evidence="2">TlpA family protein disulfide reductase</fullName>
    </submittedName>
</protein>
<feature type="domain" description="Thioredoxin-like fold" evidence="1">
    <location>
        <begin position="33"/>
        <end position="117"/>
    </location>
</feature>
<dbReference type="Proteomes" id="UP000288675">
    <property type="component" value="Chromosome"/>
</dbReference>
<reference evidence="2 3" key="1">
    <citation type="submission" date="2019-01" db="EMBL/GenBank/DDBJ databases">
        <title>Genome sequence of Bacillus glycinifermentans SRCM103574.</title>
        <authorList>
            <person name="Kong H.-J."/>
            <person name="Jeong S.-Y."/>
            <person name="Jeong D.-Y."/>
        </authorList>
    </citation>
    <scope>NUCLEOTIDE SEQUENCE [LARGE SCALE GENOMIC DNA]</scope>
    <source>
        <strain evidence="2 3">SRCM103574</strain>
    </source>
</reference>
<gene>
    <name evidence="2" type="ORF">EQZ20_01505</name>
</gene>
<organism evidence="2 3">
    <name type="scientific">Bacillus glycinifermentans</name>
    <dbReference type="NCBI Taxonomy" id="1664069"/>
    <lineage>
        <taxon>Bacteria</taxon>
        <taxon>Bacillati</taxon>
        <taxon>Bacillota</taxon>
        <taxon>Bacilli</taxon>
        <taxon>Bacillales</taxon>
        <taxon>Bacillaceae</taxon>
        <taxon>Bacillus</taxon>
    </lineage>
</organism>